<dbReference type="PANTHER" id="PTHR32347:SF23">
    <property type="entry name" value="BLL5650 PROTEIN"/>
    <property type="match status" value="1"/>
</dbReference>
<dbReference type="Gene3D" id="1.10.287.470">
    <property type="entry name" value="Helix hairpin bin"/>
    <property type="match status" value="1"/>
</dbReference>
<sequence>MPEEGKSQDAASWKAVHLLATINRLSYSANTSKTRQQLIFLILNETIRIIQYQRATLWKIDGDAELVGVSGTSQFNPDAEQFQYLKNELSTFDNKKETKVFGMVKGEPSPERPSLLWLPIPIQGEANLGLLLERWRKQEWLEDEQVIIGFLMKNYATAWDRFNSQFHWKALLTRKTAVIVTAAALIVFIIPIDLPISAPCEVIAKDPYVIAAPLDGIIENVTADPGKVVRKGDILFSYDSKETLQELKAAEEEVRVLKAQLERSYILGLEDQEQQEQLAVLKHRLNKAQSYLDLAEHRVQELDVRAPEDGIVQIDDPDKWRGNPVKIGEKVLTITDPKKSMVKIWIPEGDNVFIDPEKDIKILLNISPEKTYRAQLSFLSSESVLDDHSIPSFVAEAEWVKSPEHEQLGLKGSATLYGPRVSVFYWLARRPWAFLRSVFSF</sequence>
<keyword evidence="2 3" id="KW-0175">Coiled coil</keyword>
<accession>A0A0H5E2F2</accession>
<evidence type="ECO:0000256" key="3">
    <source>
        <dbReference type="SAM" id="Coils"/>
    </source>
</evidence>
<dbReference type="PANTHER" id="PTHR32347">
    <property type="entry name" value="EFFLUX SYSTEM COMPONENT YKNX-RELATED"/>
    <property type="match status" value="1"/>
</dbReference>
<dbReference type="Proteomes" id="UP000220251">
    <property type="component" value="Unassembled WGS sequence"/>
</dbReference>
<dbReference type="RefSeq" id="WP_098037225.1">
    <property type="nucleotide sequence ID" value="NZ_CWGJ01000001.1"/>
</dbReference>
<dbReference type="Gene3D" id="2.40.30.170">
    <property type="match status" value="1"/>
</dbReference>
<dbReference type="GO" id="GO:0030313">
    <property type="term" value="C:cell envelope"/>
    <property type="evidence" value="ECO:0007669"/>
    <property type="project" value="UniProtKB-SubCell"/>
</dbReference>
<gene>
    <name evidence="4" type="ORF">ELAC_0001</name>
</gene>
<evidence type="ECO:0000256" key="2">
    <source>
        <dbReference type="ARBA" id="ARBA00023054"/>
    </source>
</evidence>
<dbReference type="InterPro" id="IPR050465">
    <property type="entry name" value="UPF0194_transport"/>
</dbReference>
<organism evidence="4 5">
    <name type="scientific">Estrella lausannensis</name>
    <dbReference type="NCBI Taxonomy" id="483423"/>
    <lineage>
        <taxon>Bacteria</taxon>
        <taxon>Pseudomonadati</taxon>
        <taxon>Chlamydiota</taxon>
        <taxon>Chlamydiia</taxon>
        <taxon>Parachlamydiales</taxon>
        <taxon>Candidatus Criblamydiaceae</taxon>
        <taxon>Estrella</taxon>
    </lineage>
</organism>
<dbReference type="AlphaFoldDB" id="A0A0H5E2F2"/>
<reference evidence="5" key="1">
    <citation type="submission" date="2015-06" db="EMBL/GenBank/DDBJ databases">
        <authorList>
            <person name="Bertelli C."/>
        </authorList>
    </citation>
    <scope>NUCLEOTIDE SEQUENCE [LARGE SCALE GENOMIC DNA]</scope>
    <source>
        <strain evidence="5">CRIB-30</strain>
    </source>
</reference>
<evidence type="ECO:0000313" key="4">
    <source>
        <dbReference type="EMBL" id="CRX37365.1"/>
    </source>
</evidence>
<dbReference type="OrthoDB" id="9763546at2"/>
<dbReference type="EMBL" id="CWGJ01000001">
    <property type="protein sequence ID" value="CRX37365.1"/>
    <property type="molecule type" value="Genomic_DNA"/>
</dbReference>
<evidence type="ECO:0000313" key="5">
    <source>
        <dbReference type="Proteomes" id="UP000220251"/>
    </source>
</evidence>
<feature type="coiled-coil region" evidence="3">
    <location>
        <begin position="240"/>
        <end position="267"/>
    </location>
</feature>
<evidence type="ECO:0000256" key="1">
    <source>
        <dbReference type="ARBA" id="ARBA00004196"/>
    </source>
</evidence>
<name>A0A0H5E2F2_9BACT</name>
<proteinExistence type="predicted"/>
<keyword evidence="5" id="KW-1185">Reference proteome</keyword>
<dbReference type="SUPFAM" id="SSF111369">
    <property type="entry name" value="HlyD-like secretion proteins"/>
    <property type="match status" value="1"/>
</dbReference>
<protein>
    <submittedName>
        <fullName evidence="4">Conserved putative membrane protein</fullName>
    </submittedName>
</protein>
<comment type="subcellular location">
    <subcellularLocation>
        <location evidence="1">Cell envelope</location>
    </subcellularLocation>
</comment>
<dbReference type="Gene3D" id="2.40.50.100">
    <property type="match status" value="1"/>
</dbReference>